<reference evidence="2" key="1">
    <citation type="submission" date="2016-10" db="EMBL/GenBank/DDBJ databases">
        <authorList>
            <person name="Varghese N."/>
            <person name="Submissions S."/>
        </authorList>
    </citation>
    <scope>NUCLEOTIDE SEQUENCE [LARGE SCALE GENOMIC DNA]</scope>
    <source>
        <strain evidence="2">CGMCC 1.1761</strain>
    </source>
</reference>
<dbReference type="Proteomes" id="UP000198889">
    <property type="component" value="Unassembled WGS sequence"/>
</dbReference>
<keyword evidence="2" id="KW-1185">Reference proteome</keyword>
<accession>A0A1G4TXH1</accession>
<dbReference type="RefSeq" id="WP_091441676.1">
    <property type="nucleotide sequence ID" value="NZ_FMTP01000005.1"/>
</dbReference>
<protein>
    <submittedName>
        <fullName evidence="1">Uncharacterized protein</fullName>
    </submittedName>
</protein>
<proteinExistence type="predicted"/>
<sequence length="245" mass="25600">MRSMMRSRSTFQSWLPGRVMLPVGFALAIAAGTYVIAEGNGYARGKADEASALQAQESVKTLARLVAQPIDLAEEPSEKGDQLDIPTMIRAIEPGAVYKPPQKAAAKPAAARTASAEAPLSSDITVASLPAGVERFDQCGARCDSRDPMVTHAPAPLVVGAQPLPPEPATEPAAAPVGMPRDLAAAPPVVPPAPVVARVEEPKEGFLGLPPIPTASEIVDRTVEGTNRAYDGMKQAVNGALDLWR</sequence>
<dbReference type="EMBL" id="FMTP01000005">
    <property type="protein sequence ID" value="SCW86064.1"/>
    <property type="molecule type" value="Genomic_DNA"/>
</dbReference>
<gene>
    <name evidence="1" type="ORF">SAMN05660859_3258</name>
</gene>
<dbReference type="AlphaFoldDB" id="A0A1G4TXH1"/>
<organism evidence="1 2">
    <name type="scientific">Ancylobacter rudongensis</name>
    <dbReference type="NCBI Taxonomy" id="177413"/>
    <lineage>
        <taxon>Bacteria</taxon>
        <taxon>Pseudomonadati</taxon>
        <taxon>Pseudomonadota</taxon>
        <taxon>Alphaproteobacteria</taxon>
        <taxon>Hyphomicrobiales</taxon>
        <taxon>Xanthobacteraceae</taxon>
        <taxon>Ancylobacter</taxon>
    </lineage>
</organism>
<evidence type="ECO:0000313" key="1">
    <source>
        <dbReference type="EMBL" id="SCW86064.1"/>
    </source>
</evidence>
<evidence type="ECO:0000313" key="2">
    <source>
        <dbReference type="Proteomes" id="UP000198889"/>
    </source>
</evidence>
<name>A0A1G4TXH1_9HYPH</name>